<dbReference type="AlphaFoldDB" id="A0A2P5FHV2"/>
<dbReference type="Proteomes" id="UP000237000">
    <property type="component" value="Unassembled WGS sequence"/>
</dbReference>
<organism evidence="4 5">
    <name type="scientific">Trema orientale</name>
    <name type="common">Charcoal tree</name>
    <name type="synonym">Celtis orientalis</name>
    <dbReference type="NCBI Taxonomy" id="63057"/>
    <lineage>
        <taxon>Eukaryota</taxon>
        <taxon>Viridiplantae</taxon>
        <taxon>Streptophyta</taxon>
        <taxon>Embryophyta</taxon>
        <taxon>Tracheophyta</taxon>
        <taxon>Spermatophyta</taxon>
        <taxon>Magnoliopsida</taxon>
        <taxon>eudicotyledons</taxon>
        <taxon>Gunneridae</taxon>
        <taxon>Pentapetalae</taxon>
        <taxon>rosids</taxon>
        <taxon>fabids</taxon>
        <taxon>Rosales</taxon>
        <taxon>Cannabaceae</taxon>
        <taxon>Trema</taxon>
    </lineage>
</organism>
<evidence type="ECO:0000313" key="4">
    <source>
        <dbReference type="EMBL" id="PON97370.1"/>
    </source>
</evidence>
<comment type="similarity">
    <text evidence="1">Belongs to the UDP-glycosyltransferase family.</text>
</comment>
<evidence type="ECO:0000256" key="1">
    <source>
        <dbReference type="ARBA" id="ARBA00009995"/>
    </source>
</evidence>
<accession>A0A2P5FHV2</accession>
<name>A0A2P5FHV2_TREOI</name>
<sequence length="462" mass="51404">MESSSSTMHIAMYPWFAFGHITPFLHLSNKLAQRGHRVSFLIPPKTESRIRHLNLFPDLITFYPITFPLVDGLPSGAETTNDVPFSLISHIMTAMDNTQAEIQLLLRDLKPDFVLFDFAYWIPKLARPLGIISLHYSIVSLAATAYNAAPSSHLHSLNGRQVSEADVMKPPPGYPDSPIYLHLHEARDHLMMTAPKLGGVPLFDRMFMSLSECEAISVKTCREIDGLFVDYLKEEFGKPLLLTGPLIPELPTSPLEQKWVHFLGRFKPGSVIYCCFGSEVILTKGQFQELVLGLELSGFAFLAALRTPVGAESIDEALPDGFPERVGGRGVVHGGWIQQLQILKHPSIGCIVTHCGWGTLLEALIMSKGQLVLIPNRGDQIHNARLMGNTFKVGVEVEKGEEDGLFTRESVCKAIKTVMEEDTEVGKAVRANCAKLRELISREEFNSSYIDGFIHELRTLLK</sequence>
<keyword evidence="2" id="KW-0328">Glycosyltransferase</keyword>
<dbReference type="GO" id="GO:0035251">
    <property type="term" value="F:UDP-glucosyltransferase activity"/>
    <property type="evidence" value="ECO:0007669"/>
    <property type="project" value="InterPro"/>
</dbReference>
<dbReference type="InterPro" id="IPR002213">
    <property type="entry name" value="UDP_glucos_trans"/>
</dbReference>
<dbReference type="PANTHER" id="PTHR48049">
    <property type="entry name" value="GLYCOSYLTRANSFERASE"/>
    <property type="match status" value="1"/>
</dbReference>
<dbReference type="OrthoDB" id="5835829at2759"/>
<evidence type="ECO:0000256" key="2">
    <source>
        <dbReference type="ARBA" id="ARBA00022676"/>
    </source>
</evidence>
<evidence type="ECO:0000256" key="3">
    <source>
        <dbReference type="ARBA" id="ARBA00022679"/>
    </source>
</evidence>
<dbReference type="InParanoid" id="A0A2P5FHV2"/>
<dbReference type="CDD" id="cd03784">
    <property type="entry name" value="GT1_Gtf-like"/>
    <property type="match status" value="1"/>
</dbReference>
<dbReference type="FunFam" id="3.40.50.2000:FF:000087">
    <property type="entry name" value="Glycosyltransferase"/>
    <property type="match status" value="1"/>
</dbReference>
<keyword evidence="5" id="KW-1185">Reference proteome</keyword>
<dbReference type="Gene3D" id="3.40.50.2000">
    <property type="entry name" value="Glycogen Phosphorylase B"/>
    <property type="match status" value="2"/>
</dbReference>
<dbReference type="SUPFAM" id="SSF53756">
    <property type="entry name" value="UDP-Glycosyltransferase/glycogen phosphorylase"/>
    <property type="match status" value="1"/>
</dbReference>
<dbReference type="FunFam" id="3.40.50.2000:FF:000037">
    <property type="entry name" value="Glycosyltransferase"/>
    <property type="match status" value="1"/>
</dbReference>
<comment type="caution">
    <text evidence="4">The sequence shown here is derived from an EMBL/GenBank/DDBJ whole genome shotgun (WGS) entry which is preliminary data.</text>
</comment>
<dbReference type="Pfam" id="PF00201">
    <property type="entry name" value="UDPGT"/>
    <property type="match status" value="1"/>
</dbReference>
<reference evidence="5" key="1">
    <citation type="submission" date="2016-06" db="EMBL/GenBank/DDBJ databases">
        <title>Parallel loss of symbiosis genes in relatives of nitrogen-fixing non-legume Parasponia.</title>
        <authorList>
            <person name="Van Velzen R."/>
            <person name="Holmer R."/>
            <person name="Bu F."/>
            <person name="Rutten L."/>
            <person name="Van Zeijl A."/>
            <person name="Liu W."/>
            <person name="Santuari L."/>
            <person name="Cao Q."/>
            <person name="Sharma T."/>
            <person name="Shen D."/>
            <person name="Roswanjaya Y."/>
            <person name="Wardhani T."/>
            <person name="Kalhor M.S."/>
            <person name="Jansen J."/>
            <person name="Van den Hoogen J."/>
            <person name="Gungor B."/>
            <person name="Hartog M."/>
            <person name="Hontelez J."/>
            <person name="Verver J."/>
            <person name="Yang W.-C."/>
            <person name="Schijlen E."/>
            <person name="Repin R."/>
            <person name="Schilthuizen M."/>
            <person name="Schranz E."/>
            <person name="Heidstra R."/>
            <person name="Miyata K."/>
            <person name="Fedorova E."/>
            <person name="Kohlen W."/>
            <person name="Bisseling T."/>
            <person name="Smit S."/>
            <person name="Geurts R."/>
        </authorList>
    </citation>
    <scope>NUCLEOTIDE SEQUENCE [LARGE SCALE GENOMIC DNA]</scope>
    <source>
        <strain evidence="5">cv. RG33-2</strain>
    </source>
</reference>
<keyword evidence="3 4" id="KW-0808">Transferase</keyword>
<dbReference type="EMBL" id="JXTC01000032">
    <property type="protein sequence ID" value="PON97370.1"/>
    <property type="molecule type" value="Genomic_DNA"/>
</dbReference>
<protein>
    <submittedName>
        <fullName evidence="4">UDP-glucuronosyl/UDP-glucosyltransferase</fullName>
    </submittedName>
</protein>
<evidence type="ECO:0000313" key="5">
    <source>
        <dbReference type="Proteomes" id="UP000237000"/>
    </source>
</evidence>
<dbReference type="InterPro" id="IPR050481">
    <property type="entry name" value="UDP-glycosyltransf_plant"/>
</dbReference>
<proteinExistence type="inferred from homology"/>
<gene>
    <name evidence="4" type="ORF">TorRG33x02_068370</name>
</gene>
<dbReference type="PANTHER" id="PTHR48049:SF34">
    <property type="entry name" value="UDP-GLYCOSYLTRANSFERASE 79B30-LIKE"/>
    <property type="match status" value="1"/>
</dbReference>